<dbReference type="STRING" id="1169540.A0A0G4GLP9"/>
<feature type="transmembrane region" description="Helical" evidence="7">
    <location>
        <begin position="34"/>
        <end position="54"/>
    </location>
</feature>
<feature type="compositionally biased region" description="Basic and acidic residues" evidence="6">
    <location>
        <begin position="1081"/>
        <end position="1104"/>
    </location>
</feature>
<evidence type="ECO:0000256" key="7">
    <source>
        <dbReference type="SAM" id="Phobius"/>
    </source>
</evidence>
<dbReference type="GO" id="GO:0022857">
    <property type="term" value="F:transmembrane transporter activity"/>
    <property type="evidence" value="ECO:0007669"/>
    <property type="project" value="TreeGrafter"/>
</dbReference>
<evidence type="ECO:0008006" key="10">
    <source>
        <dbReference type="Google" id="ProtNLM"/>
    </source>
</evidence>
<dbReference type="VEuPathDB" id="CryptoDB:Vbra_6295"/>
<feature type="transmembrane region" description="Helical" evidence="7">
    <location>
        <begin position="379"/>
        <end position="401"/>
    </location>
</feature>
<dbReference type="GO" id="GO:0007224">
    <property type="term" value="P:smoothened signaling pathway"/>
    <property type="evidence" value="ECO:0007669"/>
    <property type="project" value="TreeGrafter"/>
</dbReference>
<keyword evidence="2 7" id="KW-0812">Transmembrane</keyword>
<dbReference type="Gene3D" id="1.20.1640.10">
    <property type="entry name" value="Multidrug efflux transporter AcrB transmembrane domain"/>
    <property type="match status" value="2"/>
</dbReference>
<evidence type="ECO:0000313" key="9">
    <source>
        <dbReference type="Proteomes" id="UP000041254"/>
    </source>
</evidence>
<feature type="transmembrane region" description="Helical" evidence="7">
    <location>
        <begin position="413"/>
        <end position="430"/>
    </location>
</feature>
<evidence type="ECO:0000256" key="1">
    <source>
        <dbReference type="ARBA" id="ARBA00004141"/>
    </source>
</evidence>
<protein>
    <recommendedName>
        <fullName evidence="10">SSD domain-containing protein</fullName>
    </recommendedName>
</protein>
<dbReference type="EMBL" id="CDMY01000709">
    <property type="protein sequence ID" value="CEM31062.1"/>
    <property type="molecule type" value="Genomic_DNA"/>
</dbReference>
<evidence type="ECO:0000313" key="8">
    <source>
        <dbReference type="EMBL" id="CEM31062.1"/>
    </source>
</evidence>
<sequence length="1104" mass="122376">MEPPDHPAAPAASRRRWFAKRYCASVAASPSSWLGGWFLLGAILVALGLMATTIKKGSKAEWTIEGLLSDIMSSLLRTEDQHDDWRPTSGPHTQRLDKRQIAEGNSEPVLGWENRTRYTTIPEMALGLIYTAEGGADLFTPSTLRQMCLLEAHIHTHPSYRDVCSLSVDAQQCREAEGSIVRVFYDRGGQEHNWSCPLLSEEHVRTINGGLHLPSTYAKHPEALFFVKKGEGPVEGNVTRGNGGDMTATRSVVFVAGLPLDGYRNAQDRQIEQISKVIPFLTSVRDGMLHHLEAAHPHGPFGQSPFRLNQGRGWGMPLDDGTPRPKKTESEPGLTVALWNKLLFFEEEYDMFFADTLWAGLAFGFIFLFFLLYTHSFLYAFMGCAQIFFAFNTALVLYRFVLQLDYFGTLQKGALFLLCGIGADNVLVLWDTWIHRRTRHPKDISYERAITDLYGACYHTAFATASTNLTTAAAFFALASSPLMPFRAVGIFIGLCTFTNWVWALALMSPMLVLCDRWKREGCCGETSECRRRSPADYGPSPLPVSSKSEQEQPAIPMAKAVTSSTAEPLDEHTLRTSASSSQAFGSVEPSVPLGTSEPAEGPPDVPESDDGQPPKRGLGLRCLEAIYIRPLSWKVKGVKVVCWASLLAFTAFCAINIWFASQLHITPQTWPEMTFSQGHMMADVAHRLTQTFQGQSLPGAFVRVSFLFGVKSLERPPPFSEWNPAVYRGEVRYDANFTLESSAAQAFILDLCEEIRQKECDLPICEHSPLGDRKLALPGTVECFLEDFSRWIPSNSSTSSGSMTSRLRIFQSEDLDANGVPRHASIIGFERGQLRWVQVKFTTSVHALNRVSDVLTFGNWLDEWERDLRSRAPSELMTLSYDGSLELANAEVLTGVITSLFEGLSIVFPVVFVVLLVMSRNLILATFSFCTIGAIVASILGFISVIIGWGLGFYECITTIGTIGFSIDYVIHLSYVYQHCPKSLCDNREERTKYAIREMALTVLAAAVTTASAGIAMAFCQSPGYRRFGYLLMLAVGLSLVYSLGFFLPLCMLFGPRNGMGSIGALCTRGRRRVDATSTRPKDSSDGRERRETEAENREVIGP</sequence>
<dbReference type="PANTHER" id="PTHR45951:SF3">
    <property type="entry name" value="PROTEIN DISPATCHED"/>
    <property type="match status" value="1"/>
</dbReference>
<dbReference type="PhylomeDB" id="A0A0G4GLP9"/>
<keyword evidence="5" id="KW-0325">Glycoprotein</keyword>
<feature type="transmembrane region" description="Helical" evidence="7">
    <location>
        <begin position="958"/>
        <end position="979"/>
    </location>
</feature>
<feature type="compositionally biased region" description="Polar residues" evidence="6">
    <location>
        <begin position="576"/>
        <end position="585"/>
    </location>
</feature>
<proteinExistence type="predicted"/>
<dbReference type="GO" id="GO:0016020">
    <property type="term" value="C:membrane"/>
    <property type="evidence" value="ECO:0007669"/>
    <property type="project" value="UniProtKB-SubCell"/>
</dbReference>
<keyword evidence="9" id="KW-1185">Reference proteome</keyword>
<dbReference type="Proteomes" id="UP000041254">
    <property type="component" value="Unassembled WGS sequence"/>
</dbReference>
<feature type="transmembrane region" description="Helical" evidence="7">
    <location>
        <begin position="351"/>
        <end position="373"/>
    </location>
</feature>
<evidence type="ECO:0000256" key="2">
    <source>
        <dbReference type="ARBA" id="ARBA00022692"/>
    </source>
</evidence>
<reference evidence="8 9" key="1">
    <citation type="submission" date="2014-11" db="EMBL/GenBank/DDBJ databases">
        <authorList>
            <person name="Zhu J."/>
            <person name="Qi W."/>
            <person name="Song R."/>
        </authorList>
    </citation>
    <scope>NUCLEOTIDE SEQUENCE [LARGE SCALE GENOMIC DNA]</scope>
</reference>
<dbReference type="InParanoid" id="A0A0G4GLP9"/>
<feature type="transmembrane region" description="Helical" evidence="7">
    <location>
        <begin position="641"/>
        <end position="660"/>
    </location>
</feature>
<feature type="transmembrane region" description="Helical" evidence="7">
    <location>
        <begin position="1000"/>
        <end position="1020"/>
    </location>
</feature>
<dbReference type="OMA" id="PFFYCRI"/>
<keyword evidence="3 7" id="KW-1133">Transmembrane helix</keyword>
<evidence type="ECO:0000256" key="3">
    <source>
        <dbReference type="ARBA" id="ARBA00022989"/>
    </source>
</evidence>
<organism evidence="8 9">
    <name type="scientific">Vitrella brassicaformis (strain CCMP3155)</name>
    <dbReference type="NCBI Taxonomy" id="1169540"/>
    <lineage>
        <taxon>Eukaryota</taxon>
        <taxon>Sar</taxon>
        <taxon>Alveolata</taxon>
        <taxon>Colpodellida</taxon>
        <taxon>Vitrellaceae</taxon>
        <taxon>Vitrella</taxon>
    </lineage>
</organism>
<feature type="region of interest" description="Disordered" evidence="6">
    <location>
        <begin position="1075"/>
        <end position="1104"/>
    </location>
</feature>
<feature type="transmembrane region" description="Helical" evidence="7">
    <location>
        <begin position="1032"/>
        <end position="1055"/>
    </location>
</feature>
<evidence type="ECO:0000256" key="5">
    <source>
        <dbReference type="ARBA" id="ARBA00023180"/>
    </source>
</evidence>
<feature type="transmembrane region" description="Helical" evidence="7">
    <location>
        <begin position="488"/>
        <end position="513"/>
    </location>
</feature>
<accession>A0A0G4GLP9</accession>
<name>A0A0G4GLP9_VITBC</name>
<feature type="transmembrane region" description="Helical" evidence="7">
    <location>
        <begin position="925"/>
        <end position="952"/>
    </location>
</feature>
<evidence type="ECO:0000256" key="4">
    <source>
        <dbReference type="ARBA" id="ARBA00023136"/>
    </source>
</evidence>
<evidence type="ECO:0000256" key="6">
    <source>
        <dbReference type="SAM" id="MobiDB-lite"/>
    </source>
</evidence>
<dbReference type="AlphaFoldDB" id="A0A0G4GLP9"/>
<dbReference type="PANTHER" id="PTHR45951">
    <property type="entry name" value="PROTEIN DISPATCHED-RELATED"/>
    <property type="match status" value="1"/>
</dbReference>
<dbReference type="InterPro" id="IPR052081">
    <property type="entry name" value="Dispatched_Hh_regulator"/>
</dbReference>
<dbReference type="OrthoDB" id="414622at2759"/>
<feature type="region of interest" description="Disordered" evidence="6">
    <location>
        <begin position="527"/>
        <end position="616"/>
    </location>
</feature>
<feature type="transmembrane region" description="Helical" evidence="7">
    <location>
        <begin position="893"/>
        <end position="918"/>
    </location>
</feature>
<keyword evidence="4 7" id="KW-0472">Membrane</keyword>
<gene>
    <name evidence="8" type="ORF">Vbra_6295</name>
</gene>
<comment type="subcellular location">
    <subcellularLocation>
        <location evidence="1">Membrane</location>
        <topology evidence="1">Multi-pass membrane protein</topology>
    </subcellularLocation>
</comment>
<dbReference type="SUPFAM" id="SSF82866">
    <property type="entry name" value="Multidrug efflux transporter AcrB transmembrane domain"/>
    <property type="match status" value="2"/>
</dbReference>